<keyword evidence="1" id="KW-0812">Transmembrane</keyword>
<evidence type="ECO:0000313" key="4">
    <source>
        <dbReference type="Proteomes" id="UP000030655"/>
    </source>
</evidence>
<dbReference type="VEuPathDB" id="MicrosporidiaDB:H312_01274"/>
<feature type="signal peptide" evidence="2">
    <location>
        <begin position="1"/>
        <end position="23"/>
    </location>
</feature>
<sequence>MKFIATYLLVLLLIILSPFKTLQREINDNLLEIFYKKYSSLIVFIIHLLSTKNVLHNILTLILFIPLPEKKNFSGHVYKTILTTYFLRNAYKNTKKRIIVYFIGFIIAFINFYVLKTIFYYHSKIELFNGWLIGLMILLLINLNK</sequence>
<keyword evidence="4" id="KW-1185">Reference proteome</keyword>
<dbReference type="AlphaFoldDB" id="A0A059F1V8"/>
<accession>A0A059F1V8</accession>
<reference evidence="3 4" key="2">
    <citation type="submission" date="2014-03" db="EMBL/GenBank/DDBJ databases">
        <title>The Genome Sequence of Anncaliia algerae insect isolate PRA339.</title>
        <authorList>
            <consortium name="The Broad Institute Genome Sequencing Platform"/>
            <consortium name="The Broad Institute Genome Sequencing Center for Infectious Disease"/>
            <person name="Cuomo C."/>
            <person name="Becnel J."/>
            <person name="Sanscrainte N."/>
            <person name="Walker B."/>
            <person name="Young S.K."/>
            <person name="Zeng Q."/>
            <person name="Gargeya S."/>
            <person name="Fitzgerald M."/>
            <person name="Haas B."/>
            <person name="Abouelleil A."/>
            <person name="Alvarado L."/>
            <person name="Arachchi H.M."/>
            <person name="Berlin A.M."/>
            <person name="Chapman S.B."/>
            <person name="Dewar J."/>
            <person name="Goldberg J."/>
            <person name="Griggs A."/>
            <person name="Gujja S."/>
            <person name="Hansen M."/>
            <person name="Howarth C."/>
            <person name="Imamovic A."/>
            <person name="Larimer J."/>
            <person name="McCowan C."/>
            <person name="Murphy C."/>
            <person name="Neiman D."/>
            <person name="Pearson M."/>
            <person name="Priest M."/>
            <person name="Roberts A."/>
            <person name="Saif S."/>
            <person name="Shea T."/>
            <person name="Sisk P."/>
            <person name="Sykes S."/>
            <person name="Wortman J."/>
            <person name="Nusbaum C."/>
            <person name="Birren B."/>
        </authorList>
    </citation>
    <scope>NUCLEOTIDE SEQUENCE [LARGE SCALE GENOMIC DNA]</scope>
    <source>
        <strain evidence="3 4">PRA339</strain>
    </source>
</reference>
<proteinExistence type="predicted"/>
<dbReference type="Proteomes" id="UP000030655">
    <property type="component" value="Unassembled WGS sequence"/>
</dbReference>
<evidence type="ECO:0000256" key="1">
    <source>
        <dbReference type="SAM" id="Phobius"/>
    </source>
</evidence>
<name>A0A059F1V8_9MICR</name>
<protein>
    <recommendedName>
        <fullName evidence="5">Phosphatidic acid phosphatase type 2/haloperoxidase domain-containing protein</fullName>
    </recommendedName>
</protein>
<keyword evidence="1" id="KW-1133">Transmembrane helix</keyword>
<reference evidence="4" key="1">
    <citation type="submission" date="2013-02" db="EMBL/GenBank/DDBJ databases">
        <authorList>
            <consortium name="The Broad Institute Genome Sequencing Platform"/>
            <person name="Cuomo C."/>
            <person name="Becnel J."/>
            <person name="Sanscrainte N."/>
            <person name="Walker B."/>
            <person name="Young S.K."/>
            <person name="Zeng Q."/>
            <person name="Gargeya S."/>
            <person name="Fitzgerald M."/>
            <person name="Haas B."/>
            <person name="Abouelleil A."/>
            <person name="Alvarado L."/>
            <person name="Arachchi H.M."/>
            <person name="Berlin A.M."/>
            <person name="Chapman S.B."/>
            <person name="Dewar J."/>
            <person name="Goldberg J."/>
            <person name="Griggs A."/>
            <person name="Gujja S."/>
            <person name="Hansen M."/>
            <person name="Howarth C."/>
            <person name="Imamovic A."/>
            <person name="Larimer J."/>
            <person name="McCowan C."/>
            <person name="Murphy C."/>
            <person name="Neiman D."/>
            <person name="Pearson M."/>
            <person name="Priest M."/>
            <person name="Roberts A."/>
            <person name="Saif S."/>
            <person name="Shea T."/>
            <person name="Sisk P."/>
            <person name="Sykes S."/>
            <person name="Wortman J."/>
            <person name="Nusbaum C."/>
            <person name="Birren B."/>
        </authorList>
    </citation>
    <scope>NUCLEOTIDE SEQUENCE [LARGE SCALE GENOMIC DNA]</scope>
    <source>
        <strain evidence="4">PRA339</strain>
    </source>
</reference>
<feature type="chain" id="PRO_5001572460" description="Phosphatidic acid phosphatase type 2/haloperoxidase domain-containing protein" evidence="2">
    <location>
        <begin position="24"/>
        <end position="145"/>
    </location>
</feature>
<feature type="transmembrane region" description="Helical" evidence="1">
    <location>
        <begin position="98"/>
        <end position="121"/>
    </location>
</feature>
<dbReference type="EMBL" id="KK365145">
    <property type="protein sequence ID" value="KCZ81278.1"/>
    <property type="molecule type" value="Genomic_DNA"/>
</dbReference>
<dbReference type="HOGENOM" id="CLU_1786417_0_0_1"/>
<evidence type="ECO:0000256" key="2">
    <source>
        <dbReference type="SAM" id="SignalP"/>
    </source>
</evidence>
<feature type="transmembrane region" description="Helical" evidence="1">
    <location>
        <begin position="127"/>
        <end position="143"/>
    </location>
</feature>
<gene>
    <name evidence="3" type="ORF">H312_01274</name>
</gene>
<feature type="transmembrane region" description="Helical" evidence="1">
    <location>
        <begin position="40"/>
        <end position="65"/>
    </location>
</feature>
<keyword evidence="1" id="KW-0472">Membrane</keyword>
<evidence type="ECO:0000313" key="3">
    <source>
        <dbReference type="EMBL" id="KCZ81278.1"/>
    </source>
</evidence>
<organism evidence="3 4">
    <name type="scientific">Anncaliia algerae PRA339</name>
    <dbReference type="NCBI Taxonomy" id="1288291"/>
    <lineage>
        <taxon>Eukaryota</taxon>
        <taxon>Fungi</taxon>
        <taxon>Fungi incertae sedis</taxon>
        <taxon>Microsporidia</taxon>
        <taxon>Tubulinosematoidea</taxon>
        <taxon>Tubulinosematidae</taxon>
        <taxon>Anncaliia</taxon>
    </lineage>
</organism>
<evidence type="ECO:0008006" key="5">
    <source>
        <dbReference type="Google" id="ProtNLM"/>
    </source>
</evidence>
<keyword evidence="2" id="KW-0732">Signal</keyword>
<dbReference type="OrthoDB" id="2190715at2759"/>